<protein>
    <submittedName>
        <fullName evidence="1">Uncharacterized protein</fullName>
    </submittedName>
</protein>
<accession>A0ABS5T5Z8</accession>
<dbReference type="Proteomes" id="UP000786875">
    <property type="component" value="Unassembled WGS sequence"/>
</dbReference>
<comment type="caution">
    <text evidence="1">The sequence shown here is derived from an EMBL/GenBank/DDBJ whole genome shotgun (WGS) entry which is preliminary data.</text>
</comment>
<name>A0ABS5T5Z8_9GAMM</name>
<keyword evidence="2" id="KW-1185">Reference proteome</keyword>
<dbReference type="PROSITE" id="PS51257">
    <property type="entry name" value="PROKAR_LIPOPROTEIN"/>
    <property type="match status" value="1"/>
</dbReference>
<evidence type="ECO:0000313" key="1">
    <source>
        <dbReference type="EMBL" id="MBT0726403.1"/>
    </source>
</evidence>
<reference evidence="1 2" key="1">
    <citation type="submission" date="2020-04" db="EMBL/GenBank/DDBJ databases">
        <title>Genome sequencing of Rosenbergiella species.</title>
        <authorList>
            <person name="Alvarez-Perez S."/>
            <person name="Lievens B."/>
        </authorList>
    </citation>
    <scope>NUCLEOTIDE SEQUENCE [LARGE SCALE GENOMIC DNA]</scope>
    <source>
        <strain evidence="1 2">CdVSA20.1</strain>
    </source>
</reference>
<proteinExistence type="predicted"/>
<organism evidence="1 2">
    <name type="scientific">Rosenbergiella australiborealis</name>
    <dbReference type="NCBI Taxonomy" id="1544696"/>
    <lineage>
        <taxon>Bacteria</taxon>
        <taxon>Pseudomonadati</taxon>
        <taxon>Pseudomonadota</taxon>
        <taxon>Gammaproteobacteria</taxon>
        <taxon>Enterobacterales</taxon>
        <taxon>Erwiniaceae</taxon>
        <taxon>Rosenbergiella</taxon>
    </lineage>
</organism>
<gene>
    <name evidence="1" type="ORF">HGT73_03240</name>
</gene>
<dbReference type="EMBL" id="JABBFO010000002">
    <property type="protein sequence ID" value="MBT0726403.1"/>
    <property type="molecule type" value="Genomic_DNA"/>
</dbReference>
<evidence type="ECO:0000313" key="2">
    <source>
        <dbReference type="Proteomes" id="UP000786875"/>
    </source>
</evidence>
<sequence>MFKENDCISFNYSSLLSASCKKKWRFVDAIYGVLPIFGVVTRKSALNKLETAEYFKELALQIISTQVSDEMNIARLLVLAEQQNINYFTIQLPYSLSEHQIAIIYTEYRKPVNLYQENDFLHVTF</sequence>
<dbReference type="RefSeq" id="WP_214212496.1">
    <property type="nucleotide sequence ID" value="NZ_JABBFO010000002.1"/>
</dbReference>